<dbReference type="EMBL" id="JRKL02003257">
    <property type="protein sequence ID" value="KAF3955874.1"/>
    <property type="molecule type" value="Genomic_DNA"/>
</dbReference>
<organism evidence="2 3">
    <name type="scientific">Castanea mollissima</name>
    <name type="common">Chinese chestnut</name>
    <dbReference type="NCBI Taxonomy" id="60419"/>
    <lineage>
        <taxon>Eukaryota</taxon>
        <taxon>Viridiplantae</taxon>
        <taxon>Streptophyta</taxon>
        <taxon>Embryophyta</taxon>
        <taxon>Tracheophyta</taxon>
        <taxon>Spermatophyta</taxon>
        <taxon>Magnoliopsida</taxon>
        <taxon>eudicotyledons</taxon>
        <taxon>Gunneridae</taxon>
        <taxon>Pentapetalae</taxon>
        <taxon>rosids</taxon>
        <taxon>fabids</taxon>
        <taxon>Fagales</taxon>
        <taxon>Fagaceae</taxon>
        <taxon>Castanea</taxon>
    </lineage>
</organism>
<evidence type="ECO:0000313" key="2">
    <source>
        <dbReference type="EMBL" id="KAF3955874.1"/>
    </source>
</evidence>
<sequence length="121" mass="13231">MNSKFSEQPNKDQEREIETSGPILLGNSTSPASKTLAPPAESSRAIEFGAKSSLTASRTEDNDDEEAKGLSTSVYRSPNSPSSSMRERERAAPLAFLHVLLNTTLLMPWHKQLGPELEIFA</sequence>
<accession>A0A8J4VN86</accession>
<dbReference type="AlphaFoldDB" id="A0A8J4VN86"/>
<feature type="region of interest" description="Disordered" evidence="1">
    <location>
        <begin position="1"/>
        <end position="89"/>
    </location>
</feature>
<evidence type="ECO:0000256" key="1">
    <source>
        <dbReference type="SAM" id="MobiDB-lite"/>
    </source>
</evidence>
<gene>
    <name evidence="2" type="ORF">CMV_018961</name>
</gene>
<keyword evidence="3" id="KW-1185">Reference proteome</keyword>
<protein>
    <submittedName>
        <fullName evidence="2">Uncharacterized protein</fullName>
    </submittedName>
</protein>
<feature type="compositionally biased region" description="Low complexity" evidence="1">
    <location>
        <begin position="71"/>
        <end position="84"/>
    </location>
</feature>
<comment type="caution">
    <text evidence="2">The sequence shown here is derived from an EMBL/GenBank/DDBJ whole genome shotgun (WGS) entry which is preliminary data.</text>
</comment>
<feature type="compositionally biased region" description="Basic and acidic residues" evidence="1">
    <location>
        <begin position="9"/>
        <end position="18"/>
    </location>
</feature>
<name>A0A8J4VN86_9ROSI</name>
<evidence type="ECO:0000313" key="3">
    <source>
        <dbReference type="Proteomes" id="UP000737018"/>
    </source>
</evidence>
<reference evidence="2" key="1">
    <citation type="submission" date="2020-03" db="EMBL/GenBank/DDBJ databases">
        <title>Castanea mollissima Vanexum genome sequencing.</title>
        <authorList>
            <person name="Staton M."/>
        </authorList>
    </citation>
    <scope>NUCLEOTIDE SEQUENCE</scope>
    <source>
        <tissue evidence="2">Leaf</tissue>
    </source>
</reference>
<proteinExistence type="predicted"/>
<dbReference type="Proteomes" id="UP000737018">
    <property type="component" value="Unassembled WGS sequence"/>
</dbReference>